<dbReference type="InterPro" id="IPR010572">
    <property type="entry name" value="Tail_dom"/>
</dbReference>
<comment type="caution">
    <text evidence="2">The sequence shown here is derived from an EMBL/GenBank/DDBJ whole genome shotgun (WGS) entry which is preliminary data.</text>
</comment>
<name>A0A826D644_LISMN</name>
<proteinExistence type="predicted"/>
<sequence>MILILDQEKNVVRSVSVESPQGMVFYNDTHTEKVVDFDSTFEFDVPIDDSDDSKYFQAGNYVLLQDLDDDSILFKMTEPQDVRDDSSSTPYKHIFAENVFIYDLNNVIVRDRTFTDTTIEPVLNYILAGSGWAVDDVENVGLVDGVEFSGYTTAQEALHQVCEAFDCEVKFYVKTYQGRIVDYRCKVAAEFGENEGVRIENGTGIKGITRKQVITDVKTALIPLGATQDDGNPLTISSVNNGLDYVFDDDANDLYNPSGNGYLMTVATNEKITNANALKDWGKAELKKINSPKYQYEVDVLMLEQVYGFEAHRIRKGSHVRVVDHEMNPPVTVDARVIELNISYSDMAKSTCVIGDFIEVNSATPAIINQLRQNQQVATDAKKTAVIAGGDAAEASQKADAASQDATDAKQKADNAKQSADQAQETANQANNAANQANTAAQNALTSANGKNKNYYGIMVPVDPQEGDRWFKSVNGEEVQTFIYSSESWTPIKLSPENLGTIYAEDGVIGSLDAGKIIAASLAVISANLGDVTAGSINFGNGTFKVDTEGNLTAKNANLTNGTFSTDYTIPVIGGNPPIYATGSMGVGSGGINATDTFTQGGKNYTREIALDGNGLIISIREGNNPATSITLDAVNSGLYFSSKASGISFAGSGTSNGTNIDTYGNVVAQSNALTWNVRDADGTSALTVPMSSRHAQYGYILTPRHIKAGNMVLSKDHSISSLDGQTIYFNSTPGGARVDIACKSLSQSSLLSMKENLTTIDLDEALQAILDTDIRQYNFKGEKNTHTTFIIDDVNEEKEYHVDPHFLSETGDGRDDGSIIGYLMLSIKKLKQEIDELKAKIE</sequence>
<organism evidence="2 3">
    <name type="scientific">Listeria monocytogenes</name>
    <dbReference type="NCBI Taxonomy" id="1639"/>
    <lineage>
        <taxon>Bacteria</taxon>
        <taxon>Bacillati</taxon>
        <taxon>Bacillota</taxon>
        <taxon>Bacilli</taxon>
        <taxon>Bacillales</taxon>
        <taxon>Listeriaceae</taxon>
        <taxon>Listeria</taxon>
    </lineage>
</organism>
<dbReference type="PROSITE" id="PS51688">
    <property type="entry name" value="ICA"/>
    <property type="match status" value="1"/>
</dbReference>
<dbReference type="InterPro" id="IPR030392">
    <property type="entry name" value="S74_ICA"/>
</dbReference>
<dbReference type="InterPro" id="IPR007119">
    <property type="entry name" value="Phage_tail_spike_N"/>
</dbReference>
<dbReference type="Pfam" id="PF06605">
    <property type="entry name" value="Prophage_tail"/>
    <property type="match status" value="1"/>
</dbReference>
<feature type="region of interest" description="Disordered" evidence="1">
    <location>
        <begin position="393"/>
        <end position="433"/>
    </location>
</feature>
<feature type="compositionally biased region" description="Low complexity" evidence="1">
    <location>
        <begin position="416"/>
        <end position="433"/>
    </location>
</feature>
<evidence type="ECO:0000313" key="3">
    <source>
        <dbReference type="Proteomes" id="UP000364988"/>
    </source>
</evidence>
<gene>
    <name evidence="2" type="ORF">F6436_13315</name>
</gene>
<dbReference type="NCBIfam" id="TIGR01665">
    <property type="entry name" value="put_anti_recept"/>
    <property type="match status" value="1"/>
</dbReference>
<dbReference type="EMBL" id="AALEDS010000017">
    <property type="protein sequence ID" value="ECY6545315.1"/>
    <property type="molecule type" value="Genomic_DNA"/>
</dbReference>
<accession>A0A826D644</accession>
<evidence type="ECO:0000313" key="2">
    <source>
        <dbReference type="EMBL" id="ECY6545315.1"/>
    </source>
</evidence>
<feature type="compositionally biased region" description="Low complexity" evidence="1">
    <location>
        <begin position="393"/>
        <end position="406"/>
    </location>
</feature>
<protein>
    <submittedName>
        <fullName evidence="2">Uncharacterized protein</fullName>
    </submittedName>
</protein>
<dbReference type="Proteomes" id="UP000364988">
    <property type="component" value="Unassembled WGS sequence"/>
</dbReference>
<reference evidence="2 3" key="1">
    <citation type="submission" date="2019-09" db="EMBL/GenBank/DDBJ databases">
        <authorList>
            <consortium name="GenomeTrakr network: Whole genome sequencing for foodborne pathogen traceback"/>
        </authorList>
    </citation>
    <scope>NUCLEOTIDE SEQUENCE [LARGE SCALE GENOMIC DNA]</scope>
    <source>
        <strain evidence="2 3">FLAG-55987</strain>
    </source>
</reference>
<dbReference type="AlphaFoldDB" id="A0A826D644"/>
<evidence type="ECO:0000256" key="1">
    <source>
        <dbReference type="SAM" id="MobiDB-lite"/>
    </source>
</evidence>